<dbReference type="KEGG" id="gfs:119644651"/>
<feature type="binding site" evidence="10">
    <location>
        <position position="145"/>
    </location>
    <ligand>
        <name>Mn(2+)</name>
        <dbReference type="ChEBI" id="CHEBI:29035"/>
        <label>1</label>
    </ligand>
</feature>
<evidence type="ECO:0000256" key="1">
    <source>
        <dbReference type="ARBA" id="ARBA00005098"/>
    </source>
</evidence>
<keyword evidence="13" id="KW-1185">Reference proteome</keyword>
<dbReference type="PANTHER" id="PTHR43782">
    <property type="entry name" value="ARGINASE"/>
    <property type="match status" value="1"/>
</dbReference>
<dbReference type="PROSITE" id="PS51409">
    <property type="entry name" value="ARGINASE_2"/>
    <property type="match status" value="1"/>
</dbReference>
<evidence type="ECO:0000256" key="5">
    <source>
        <dbReference type="ARBA" id="ARBA00022503"/>
    </source>
</evidence>
<evidence type="ECO:0000256" key="8">
    <source>
        <dbReference type="ARBA" id="ARBA00023211"/>
    </source>
</evidence>
<feature type="binding site" evidence="10">
    <location>
        <position position="249"/>
    </location>
    <ligand>
        <name>Mn(2+)</name>
        <dbReference type="ChEBI" id="CHEBI:29035"/>
        <label>1</label>
    </ligand>
</feature>
<organism evidence="13 14">
    <name type="scientific">Glossina fuscipes</name>
    <dbReference type="NCBI Taxonomy" id="7396"/>
    <lineage>
        <taxon>Eukaryota</taxon>
        <taxon>Metazoa</taxon>
        <taxon>Ecdysozoa</taxon>
        <taxon>Arthropoda</taxon>
        <taxon>Hexapoda</taxon>
        <taxon>Insecta</taxon>
        <taxon>Pterygota</taxon>
        <taxon>Neoptera</taxon>
        <taxon>Endopterygota</taxon>
        <taxon>Diptera</taxon>
        <taxon>Brachycera</taxon>
        <taxon>Muscomorpha</taxon>
        <taxon>Hippoboscoidea</taxon>
        <taxon>Glossinidae</taxon>
        <taxon>Glossina</taxon>
    </lineage>
</organism>
<evidence type="ECO:0000256" key="12">
    <source>
        <dbReference type="RuleBase" id="RU361159"/>
    </source>
</evidence>
<evidence type="ECO:0000313" key="13">
    <source>
        <dbReference type="Proteomes" id="UP000092443"/>
    </source>
</evidence>
<comment type="catalytic activity">
    <reaction evidence="9 12">
        <text>L-arginine + H2O = urea + L-ornithine</text>
        <dbReference type="Rhea" id="RHEA:20569"/>
        <dbReference type="ChEBI" id="CHEBI:15377"/>
        <dbReference type="ChEBI" id="CHEBI:16199"/>
        <dbReference type="ChEBI" id="CHEBI:32682"/>
        <dbReference type="ChEBI" id="CHEBI:46911"/>
        <dbReference type="EC" id="3.5.3.1"/>
    </reaction>
</comment>
<feature type="binding site" evidence="10">
    <location>
        <position position="251"/>
    </location>
    <ligand>
        <name>Mn(2+)</name>
        <dbReference type="ChEBI" id="CHEBI:29035"/>
        <label>1</label>
    </ligand>
</feature>
<dbReference type="EC" id="3.5.3.1" evidence="2 12"/>
<dbReference type="Proteomes" id="UP000092443">
    <property type="component" value="Unplaced"/>
</dbReference>
<dbReference type="Pfam" id="PF00491">
    <property type="entry name" value="Arginase"/>
    <property type="match status" value="1"/>
</dbReference>
<dbReference type="GeneID" id="119644651"/>
<protein>
    <recommendedName>
        <fullName evidence="3 12">Arginase</fullName>
        <ecNumber evidence="2 12">3.5.3.1</ecNumber>
    </recommendedName>
</protein>
<feature type="binding site" evidence="10">
    <location>
        <position position="120"/>
    </location>
    <ligand>
        <name>Mn(2+)</name>
        <dbReference type="ChEBI" id="CHEBI:29035"/>
        <label>1</label>
    </ligand>
</feature>
<dbReference type="PIRSF" id="PIRSF036979">
    <property type="entry name" value="Arginase"/>
    <property type="match status" value="1"/>
</dbReference>
<evidence type="ECO:0000256" key="7">
    <source>
        <dbReference type="ARBA" id="ARBA00022801"/>
    </source>
</evidence>
<name>A0A9C5ZN84_9MUSC</name>
<comment type="similarity">
    <text evidence="11 12">Belongs to the arginase family.</text>
</comment>
<dbReference type="FunFam" id="3.40.800.10:FF:000012">
    <property type="entry name" value="Arginase"/>
    <property type="match status" value="1"/>
</dbReference>
<sequence>MFKNSANTVIRNYAKTSIKVSKKLGILGVPFSKGQGKTGVDLAPDFLRENGLLTMLNKCNVSISDYGNLKLETHVTSEDNSPYKRIKNYAEFMACNKALIPRISEVLNENDMFLILGGDHSIGFGSVAGHLLHTPNLSLVWVDAHADLNLHSTSYSGNIHGMPVSLLLKELRKYWLQADLYQFAPKCLPADQLVYIGLRDIDPFEDYILNKLNIKAFSMDAIDRFGISKIMEMSLDALKPYNKIHLSFDIDALDMYVAPSTGTPVRGGLTLTEGLYITDALRVTGRLQGIDVAEFNPALGTGDDLESTLNATMRIIRKACADREGKLTGIKENVINLSKELNEK</sequence>
<dbReference type="InterPro" id="IPR023696">
    <property type="entry name" value="Ureohydrolase_dom_sf"/>
</dbReference>
<dbReference type="SUPFAM" id="SSF52768">
    <property type="entry name" value="Arginase/deacetylase"/>
    <property type="match status" value="1"/>
</dbReference>
<evidence type="ECO:0000256" key="2">
    <source>
        <dbReference type="ARBA" id="ARBA00012168"/>
    </source>
</evidence>
<dbReference type="RefSeq" id="XP_037900234.1">
    <property type="nucleotide sequence ID" value="XM_038044306.1"/>
</dbReference>
<dbReference type="PANTHER" id="PTHR43782:SF3">
    <property type="entry name" value="ARGINASE"/>
    <property type="match status" value="1"/>
</dbReference>
<evidence type="ECO:0000256" key="10">
    <source>
        <dbReference type="PIRSR" id="PIRSR036979-1"/>
    </source>
</evidence>
<gene>
    <name evidence="14" type="primary">LOC119644651</name>
</gene>
<evidence type="ECO:0000256" key="9">
    <source>
        <dbReference type="ARBA" id="ARBA00047391"/>
    </source>
</evidence>
<evidence type="ECO:0000256" key="4">
    <source>
        <dbReference type="ARBA" id="ARBA00022436"/>
    </source>
</evidence>
<accession>A0A9C5ZN84</accession>
<dbReference type="PRINTS" id="PR00116">
    <property type="entry name" value="ARGINASE"/>
</dbReference>
<keyword evidence="7 12" id="KW-0378">Hydrolase</keyword>
<proteinExistence type="inferred from homology"/>
<dbReference type="CDD" id="cd09989">
    <property type="entry name" value="Arginase"/>
    <property type="match status" value="1"/>
</dbReference>
<keyword evidence="6 10" id="KW-0479">Metal-binding</keyword>
<comment type="pathway">
    <text evidence="1 12">Nitrogen metabolism; urea cycle; L-ornithine and urea from L-arginine: step 1/1.</text>
</comment>
<dbReference type="GO" id="GO:0030145">
    <property type="term" value="F:manganese ion binding"/>
    <property type="evidence" value="ECO:0007669"/>
    <property type="project" value="TreeGrafter"/>
</dbReference>
<dbReference type="GO" id="GO:0004053">
    <property type="term" value="F:arginase activity"/>
    <property type="evidence" value="ECO:0007669"/>
    <property type="project" value="UniProtKB-EC"/>
</dbReference>
<evidence type="ECO:0000256" key="6">
    <source>
        <dbReference type="ARBA" id="ARBA00022723"/>
    </source>
</evidence>
<dbReference type="GO" id="GO:0005829">
    <property type="term" value="C:cytosol"/>
    <property type="evidence" value="ECO:0007669"/>
    <property type="project" value="TreeGrafter"/>
</dbReference>
<dbReference type="GO" id="GO:0000050">
    <property type="term" value="P:urea cycle"/>
    <property type="evidence" value="ECO:0007669"/>
    <property type="project" value="UniProtKB-KW"/>
</dbReference>
<keyword evidence="8 10" id="KW-0464">Manganese</keyword>
<dbReference type="InterPro" id="IPR014033">
    <property type="entry name" value="Arginase"/>
</dbReference>
<dbReference type="GO" id="GO:0005634">
    <property type="term" value="C:nucleus"/>
    <property type="evidence" value="ECO:0007669"/>
    <property type="project" value="TreeGrafter"/>
</dbReference>
<evidence type="ECO:0000313" key="14">
    <source>
        <dbReference type="RefSeq" id="XP_037900234.1"/>
    </source>
</evidence>
<dbReference type="InterPro" id="IPR006035">
    <property type="entry name" value="Ureohydrolase"/>
</dbReference>
<dbReference type="GO" id="GO:0006525">
    <property type="term" value="P:arginine metabolic process"/>
    <property type="evidence" value="ECO:0007669"/>
    <property type="project" value="UniProtKB-KW"/>
</dbReference>
<evidence type="ECO:0000256" key="11">
    <source>
        <dbReference type="PROSITE-ProRule" id="PRU00742"/>
    </source>
</evidence>
<dbReference type="Gene3D" id="3.40.800.10">
    <property type="entry name" value="Ureohydrolase domain"/>
    <property type="match status" value="1"/>
</dbReference>
<keyword evidence="5 12" id="KW-0056">Arginine metabolism</keyword>
<comment type="cofactor">
    <cofactor evidence="10 12">
        <name>Mn(2+)</name>
        <dbReference type="ChEBI" id="CHEBI:29035"/>
    </cofactor>
    <text evidence="10 12">Binds 2 manganese ions per subunit.</text>
</comment>
<keyword evidence="4 12" id="KW-0835">Urea cycle</keyword>
<feature type="binding site" evidence="10">
    <location>
        <position position="143"/>
    </location>
    <ligand>
        <name>Mn(2+)</name>
        <dbReference type="ChEBI" id="CHEBI:29035"/>
        <label>1</label>
    </ligand>
</feature>
<feature type="binding site" evidence="10">
    <location>
        <position position="147"/>
    </location>
    <ligand>
        <name>Mn(2+)</name>
        <dbReference type="ChEBI" id="CHEBI:29035"/>
        <label>1</label>
    </ligand>
</feature>
<reference evidence="14" key="1">
    <citation type="submission" date="2025-08" db="UniProtKB">
        <authorList>
            <consortium name="RefSeq"/>
        </authorList>
    </citation>
    <scope>IDENTIFICATION</scope>
    <source>
        <tissue evidence="14">Whole body pupa</tissue>
    </source>
</reference>
<dbReference type="NCBIfam" id="TIGR01229">
    <property type="entry name" value="rocF_arginase"/>
    <property type="match status" value="1"/>
</dbReference>
<evidence type="ECO:0000256" key="3">
    <source>
        <dbReference type="ARBA" id="ARBA00018123"/>
    </source>
</evidence>
<dbReference type="AlphaFoldDB" id="A0A9C5ZN84"/>